<reference evidence="1" key="1">
    <citation type="submission" date="2020-03" db="EMBL/GenBank/DDBJ databases">
        <authorList>
            <person name="Weist P."/>
        </authorList>
    </citation>
    <scope>NUCLEOTIDE SEQUENCE</scope>
</reference>
<proteinExistence type="predicted"/>
<dbReference type="AlphaFoldDB" id="A0A9N7URF9"/>
<gene>
    <name evidence="1" type="ORF">PLEPLA_LOCUS25494</name>
</gene>
<name>A0A9N7URF9_PLEPL</name>
<comment type="caution">
    <text evidence="1">The sequence shown here is derived from an EMBL/GenBank/DDBJ whole genome shotgun (WGS) entry which is preliminary data.</text>
</comment>
<accession>A0A9N7URF9</accession>
<keyword evidence="2" id="KW-1185">Reference proteome</keyword>
<dbReference type="EMBL" id="CADEAL010002036">
    <property type="protein sequence ID" value="CAB1437526.1"/>
    <property type="molecule type" value="Genomic_DNA"/>
</dbReference>
<organism evidence="1 2">
    <name type="scientific">Pleuronectes platessa</name>
    <name type="common">European plaice</name>
    <dbReference type="NCBI Taxonomy" id="8262"/>
    <lineage>
        <taxon>Eukaryota</taxon>
        <taxon>Metazoa</taxon>
        <taxon>Chordata</taxon>
        <taxon>Craniata</taxon>
        <taxon>Vertebrata</taxon>
        <taxon>Euteleostomi</taxon>
        <taxon>Actinopterygii</taxon>
        <taxon>Neopterygii</taxon>
        <taxon>Teleostei</taxon>
        <taxon>Neoteleostei</taxon>
        <taxon>Acanthomorphata</taxon>
        <taxon>Carangaria</taxon>
        <taxon>Pleuronectiformes</taxon>
        <taxon>Pleuronectoidei</taxon>
        <taxon>Pleuronectidae</taxon>
        <taxon>Pleuronectes</taxon>
    </lineage>
</organism>
<evidence type="ECO:0000313" key="2">
    <source>
        <dbReference type="Proteomes" id="UP001153269"/>
    </source>
</evidence>
<dbReference type="Proteomes" id="UP001153269">
    <property type="component" value="Unassembled WGS sequence"/>
</dbReference>
<evidence type="ECO:0000313" key="1">
    <source>
        <dbReference type="EMBL" id="CAB1437526.1"/>
    </source>
</evidence>
<sequence length="110" mass="12343">MENSVDIPTEKYQFSKLEGFRGKDMAASKIAPKSSIYLIIKNFKERGSIVVKTASGRPRKSTKRQDHLLKLIQLQDRGPTSAEVAQEWQQAGSCRRSQTLVISRDVAHLG</sequence>
<protein>
    <submittedName>
        <fullName evidence="1">Uncharacterized protein</fullName>
    </submittedName>
</protein>